<dbReference type="Pfam" id="PF11760">
    <property type="entry name" value="CbiG_N"/>
    <property type="match status" value="1"/>
</dbReference>
<evidence type="ECO:0000259" key="1">
    <source>
        <dbReference type="Pfam" id="PF11760"/>
    </source>
</evidence>
<comment type="caution">
    <text evidence="2">The sequence shown here is derived from an EMBL/GenBank/DDBJ whole genome shotgun (WGS) entry which is preliminary data.</text>
</comment>
<dbReference type="Gene3D" id="3.40.50.11220">
    <property type="match status" value="1"/>
</dbReference>
<dbReference type="OrthoDB" id="9772960at2"/>
<dbReference type="InterPro" id="IPR021744">
    <property type="entry name" value="CbiG_N"/>
</dbReference>
<organism evidence="2 3">
    <name type="scientific">Inquilinus limosus MP06</name>
    <dbReference type="NCBI Taxonomy" id="1398085"/>
    <lineage>
        <taxon>Bacteria</taxon>
        <taxon>Pseudomonadati</taxon>
        <taxon>Pseudomonadota</taxon>
        <taxon>Alphaproteobacteria</taxon>
        <taxon>Rhodospirillales</taxon>
        <taxon>Rhodospirillaceae</taxon>
        <taxon>Inquilinus</taxon>
    </lineage>
</organism>
<dbReference type="EMBL" id="JANX01000428">
    <property type="protein sequence ID" value="KGM31832.1"/>
    <property type="molecule type" value="Genomic_DNA"/>
</dbReference>
<accession>A0A0A0D453</accession>
<evidence type="ECO:0000313" key="3">
    <source>
        <dbReference type="Proteomes" id="UP000029995"/>
    </source>
</evidence>
<protein>
    <recommendedName>
        <fullName evidence="1">Cobalamin synthesis G N-terminal domain-containing protein</fullName>
    </recommendedName>
</protein>
<dbReference type="PANTHER" id="PTHR47036:SF1">
    <property type="entry name" value="COBALT-FACTOR III C(17)-METHYLTRANSFERASE-RELATED"/>
    <property type="match status" value="1"/>
</dbReference>
<dbReference type="InterPro" id="IPR038029">
    <property type="entry name" value="GbiG_N_sf"/>
</dbReference>
<evidence type="ECO:0000313" key="2">
    <source>
        <dbReference type="EMBL" id="KGM31832.1"/>
    </source>
</evidence>
<dbReference type="InterPro" id="IPR051810">
    <property type="entry name" value="Precorrin_MeTrfase"/>
</dbReference>
<feature type="non-terminal residue" evidence="2">
    <location>
        <position position="200"/>
    </location>
</feature>
<dbReference type="Proteomes" id="UP000029995">
    <property type="component" value="Unassembled WGS sequence"/>
</dbReference>
<feature type="domain" description="Cobalamin synthesis G N-terminal" evidence="1">
    <location>
        <begin position="47"/>
        <end position="126"/>
    </location>
</feature>
<reference evidence="2 3" key="1">
    <citation type="submission" date="2014-01" db="EMBL/GenBank/DDBJ databases">
        <title>Genome sequence determination for a cystic fibrosis isolate, Inquilinus limosus.</title>
        <authorList>
            <person name="Pino M."/>
            <person name="Di Conza J."/>
            <person name="Gutkind G."/>
        </authorList>
    </citation>
    <scope>NUCLEOTIDE SEQUENCE [LARGE SCALE GENOMIC DNA]</scope>
    <source>
        <strain evidence="2 3">MP06</strain>
    </source>
</reference>
<dbReference type="PANTHER" id="PTHR47036">
    <property type="entry name" value="COBALT-FACTOR III C(17)-METHYLTRANSFERASE-RELATED"/>
    <property type="match status" value="1"/>
</dbReference>
<sequence>MTALITLTAGGLATAQRLKPLLPGAAIHAPSCRVTGADIAFGKLANHLRALFAAGEPIIGLCAAGALIRILAPLLSDKRAEPPILAVAEDGSAVVPLLGGHHGANDLARQVAQILGIAPAITTAGDLRFGVALDDPPPGWRLSESSDYKSFAADLLAGETVRLDGDLPWLAEAELPLDPAARKTIVAGTRALPADPDRLV</sequence>
<dbReference type="AlphaFoldDB" id="A0A0A0D453"/>
<dbReference type="SUPFAM" id="SSF159672">
    <property type="entry name" value="CbiG N-terminal domain-like"/>
    <property type="match status" value="1"/>
</dbReference>
<proteinExistence type="predicted"/>
<gene>
    <name evidence="2" type="ORF">P409_24915</name>
</gene>
<name>A0A0A0D453_9PROT</name>